<evidence type="ECO:0000256" key="1">
    <source>
        <dbReference type="PROSITE-ProRule" id="PRU00325"/>
    </source>
</evidence>
<evidence type="ECO:0000313" key="4">
    <source>
        <dbReference type="Proteomes" id="UP000594262"/>
    </source>
</evidence>
<organism evidence="3 4">
    <name type="scientific">Clytia hemisphaerica</name>
    <dbReference type="NCBI Taxonomy" id="252671"/>
    <lineage>
        <taxon>Eukaryota</taxon>
        <taxon>Metazoa</taxon>
        <taxon>Cnidaria</taxon>
        <taxon>Hydrozoa</taxon>
        <taxon>Hydroidolina</taxon>
        <taxon>Leptothecata</taxon>
        <taxon>Obeliida</taxon>
        <taxon>Clytiidae</taxon>
        <taxon>Clytia</taxon>
    </lineage>
</organism>
<dbReference type="InterPro" id="IPR007527">
    <property type="entry name" value="Znf_SWIM"/>
</dbReference>
<reference evidence="3" key="1">
    <citation type="submission" date="2021-01" db="UniProtKB">
        <authorList>
            <consortium name="EnsemblMetazoa"/>
        </authorList>
    </citation>
    <scope>IDENTIFICATION</scope>
</reference>
<accession>A0A7M5V8Z1</accession>
<dbReference type="PROSITE" id="PS50966">
    <property type="entry name" value="ZF_SWIM"/>
    <property type="match status" value="1"/>
</dbReference>
<evidence type="ECO:0000259" key="2">
    <source>
        <dbReference type="PROSITE" id="PS50966"/>
    </source>
</evidence>
<dbReference type="Proteomes" id="UP000594262">
    <property type="component" value="Unplaced"/>
</dbReference>
<keyword evidence="4" id="KW-1185">Reference proteome</keyword>
<keyword evidence="1" id="KW-0862">Zinc</keyword>
<feature type="domain" description="SWIM-type" evidence="2">
    <location>
        <begin position="417"/>
        <end position="465"/>
    </location>
</feature>
<keyword evidence="1" id="KW-0863">Zinc-finger</keyword>
<evidence type="ECO:0000313" key="3">
    <source>
        <dbReference type="EnsemblMetazoa" id="CLYHEMP011764.2"/>
    </source>
</evidence>
<keyword evidence="1" id="KW-0479">Metal-binding</keyword>
<protein>
    <recommendedName>
        <fullName evidence="2">SWIM-type domain-containing protein</fullName>
    </recommendedName>
</protein>
<proteinExistence type="predicted"/>
<sequence>MDNDEPEDIALVENAENIAGLLTLCQEAAALEIGFQTQIKQCIELKGPSSLLTGEKTLLLLASYPKCTDGILYGLPLVLEMNGEKFLYLRYCETGIYRGFFKQNLHALMGDFIKENNITKVFPVRIFNDWDINAKIFQRSESKKGHSEENNSQVFSKNTVKKGGCLNKTFPTALKVFQKYYNEFAPGFVIYCNRNARYANGQSDKYYYRLDGIGDKDHWYSFIKDFAINRPERTCLEPNSIHDFFKDKESLSLEIQCDLISALPNIHSWTNDSNSGVKKEHCFIPTGRSPRNMILDVMDKDIHNNFIIKILCYVLDGAYHLKKKPNLQKKPKPKRLSLTKKPRKTLTQAQLLDELDLPEDTFDAPTMMKPSPYLDFKHSLFNDGTILWRENTINRQVVVMNDYDSLTGIFKFNDFAMITRTIRRNSMIHLVCTCDTFRTLSSVVKSSDWDGVKCCHIQAIKDIYSEFKISVKPHEAFATHSYSIPPASVASENALAKRIEKGLQAYSEDVMVLDSVNVEKFSVRSSIGHHFVHVFKSNQDDRVFVACQSGICSKRYRKLVNFCTMDEVALCAHLTVFKSYLDCNWKKHRLLRILRWQNIPDDGTAMDICFS</sequence>
<name>A0A7M5V8Z1_9CNID</name>
<dbReference type="GO" id="GO:0008270">
    <property type="term" value="F:zinc ion binding"/>
    <property type="evidence" value="ECO:0007669"/>
    <property type="project" value="UniProtKB-KW"/>
</dbReference>
<dbReference type="EnsemblMetazoa" id="CLYHEMT011764.2">
    <property type="protein sequence ID" value="CLYHEMP011764.2"/>
    <property type="gene ID" value="CLYHEMG011764"/>
</dbReference>
<dbReference type="AlphaFoldDB" id="A0A7M5V8Z1"/>